<organism evidence="3 4">
    <name type="scientific">Candidatus Atopostipes pullistercoris</name>
    <dbReference type="NCBI Taxonomy" id="2838467"/>
    <lineage>
        <taxon>Bacteria</taxon>
        <taxon>Bacillati</taxon>
        <taxon>Bacillota</taxon>
        <taxon>Bacilli</taxon>
        <taxon>Lactobacillales</taxon>
        <taxon>Carnobacteriaceae</taxon>
        <taxon>Atopostipes</taxon>
    </lineage>
</organism>
<evidence type="ECO:0000256" key="1">
    <source>
        <dbReference type="SAM" id="Coils"/>
    </source>
</evidence>
<evidence type="ECO:0000313" key="4">
    <source>
        <dbReference type="Proteomes" id="UP000824106"/>
    </source>
</evidence>
<feature type="coiled-coil region" evidence="1">
    <location>
        <begin position="328"/>
        <end position="355"/>
    </location>
</feature>
<dbReference type="AlphaFoldDB" id="A0A9D2JY90"/>
<dbReference type="EMBL" id="DXAZ01000014">
    <property type="protein sequence ID" value="HIZ70374.1"/>
    <property type="molecule type" value="Genomic_DNA"/>
</dbReference>
<accession>A0A9D2JY90</accession>
<evidence type="ECO:0000259" key="2">
    <source>
        <dbReference type="Pfam" id="PF04233"/>
    </source>
</evidence>
<name>A0A9D2JY90_9LACT</name>
<protein>
    <submittedName>
        <fullName evidence="3">Minor capsid protein</fullName>
    </submittedName>
</protein>
<feature type="domain" description="Phage head morphogenesis" evidence="2">
    <location>
        <begin position="193"/>
        <end position="297"/>
    </location>
</feature>
<gene>
    <name evidence="3" type="ORF">H9808_01135</name>
</gene>
<keyword evidence="1" id="KW-0175">Coiled coil</keyword>
<evidence type="ECO:0000313" key="3">
    <source>
        <dbReference type="EMBL" id="HIZ70374.1"/>
    </source>
</evidence>
<dbReference type="NCBIfam" id="TIGR01641">
    <property type="entry name" value="phageSPP1_gp7"/>
    <property type="match status" value="1"/>
</dbReference>
<sequence length="358" mass="41989">MDSRTYWRKREQAFAKRDIKTDKALAKEVNEVLKDTKNAIQDEIDAFYTRYAEREGISIAEVNKRVAKMDVEKFASKAKKYVKDRDFSDRANYELKIYNLKMKASRLELLKAQIDLQLIGGFSDIEKLIHQGAYEQAIEEYQRDAGILADSVSFDVEKRVEQVLSGSYKLEDTATFKTFSDNIWLYKTELQNDLEKMLVRTFTRGENPRVMARELRDRFKVTGYQAERLARTETARLQTAIQRDSLEENGIKQYEYIAEPTACKNKCSPLDGKIYKLKDMVVGKNAPVLHPNCRCRISGYVSSDDMYKNWLERGIISKSEYQSATAFKRDYDAKFEKLMKKRNEYEKTMQEKRKKRKL</sequence>
<dbReference type="Pfam" id="PF04233">
    <property type="entry name" value="Phage_Mu_F"/>
    <property type="match status" value="1"/>
</dbReference>
<reference evidence="3" key="2">
    <citation type="submission" date="2021-04" db="EMBL/GenBank/DDBJ databases">
        <authorList>
            <person name="Gilroy R."/>
        </authorList>
    </citation>
    <scope>NUCLEOTIDE SEQUENCE</scope>
    <source>
        <strain evidence="3">CHK169-4300</strain>
    </source>
</reference>
<dbReference type="InterPro" id="IPR006528">
    <property type="entry name" value="Phage_head_morphogenesis_dom"/>
</dbReference>
<proteinExistence type="predicted"/>
<reference evidence="3" key="1">
    <citation type="journal article" date="2021" name="PeerJ">
        <title>Extensive microbial diversity within the chicken gut microbiome revealed by metagenomics and culture.</title>
        <authorList>
            <person name="Gilroy R."/>
            <person name="Ravi A."/>
            <person name="Getino M."/>
            <person name="Pursley I."/>
            <person name="Horton D.L."/>
            <person name="Alikhan N.F."/>
            <person name="Baker D."/>
            <person name="Gharbi K."/>
            <person name="Hall N."/>
            <person name="Watson M."/>
            <person name="Adriaenssens E.M."/>
            <person name="Foster-Nyarko E."/>
            <person name="Jarju S."/>
            <person name="Secka A."/>
            <person name="Antonio M."/>
            <person name="Oren A."/>
            <person name="Chaudhuri R.R."/>
            <person name="La Ragione R."/>
            <person name="Hildebrand F."/>
            <person name="Pallen M.J."/>
        </authorList>
    </citation>
    <scope>NUCLEOTIDE SEQUENCE</scope>
    <source>
        <strain evidence="3">CHK169-4300</strain>
    </source>
</reference>
<dbReference type="Proteomes" id="UP000824106">
    <property type="component" value="Unassembled WGS sequence"/>
</dbReference>
<comment type="caution">
    <text evidence="3">The sequence shown here is derived from an EMBL/GenBank/DDBJ whole genome shotgun (WGS) entry which is preliminary data.</text>
</comment>